<keyword evidence="10" id="KW-1185">Reference proteome</keyword>
<evidence type="ECO:0000256" key="7">
    <source>
        <dbReference type="ARBA" id="ARBA00048258"/>
    </source>
</evidence>
<dbReference type="InterPro" id="IPR042176">
    <property type="entry name" value="Pantoate_ligase_C"/>
</dbReference>
<dbReference type="NCBIfam" id="TIGR00125">
    <property type="entry name" value="cyt_tran_rel"/>
    <property type="match status" value="1"/>
</dbReference>
<dbReference type="InterPro" id="IPR014729">
    <property type="entry name" value="Rossmann-like_a/b/a_fold"/>
</dbReference>
<comment type="subunit">
    <text evidence="8">Homodimer.</text>
</comment>
<keyword evidence="5 8" id="KW-0547">Nucleotide-binding</keyword>
<dbReference type="InterPro" id="IPR003721">
    <property type="entry name" value="Pantoate_ligase"/>
</dbReference>
<keyword evidence="3 8" id="KW-0436">Ligase</keyword>
<evidence type="ECO:0000256" key="5">
    <source>
        <dbReference type="ARBA" id="ARBA00022741"/>
    </source>
</evidence>
<feature type="binding site" evidence="8">
    <location>
        <begin position="187"/>
        <end position="190"/>
    </location>
    <ligand>
        <name>ATP</name>
        <dbReference type="ChEBI" id="CHEBI:30616"/>
    </ligand>
</feature>
<evidence type="ECO:0000256" key="1">
    <source>
        <dbReference type="ARBA" id="ARBA00004990"/>
    </source>
</evidence>
<evidence type="ECO:0000313" key="10">
    <source>
        <dbReference type="Proteomes" id="UP001589590"/>
    </source>
</evidence>
<feature type="binding site" evidence="8">
    <location>
        <begin position="150"/>
        <end position="153"/>
    </location>
    <ligand>
        <name>ATP</name>
        <dbReference type="ChEBI" id="CHEBI:30616"/>
    </ligand>
</feature>
<dbReference type="PANTHER" id="PTHR21299">
    <property type="entry name" value="CYTIDYLATE KINASE/PANTOATE-BETA-ALANINE LIGASE"/>
    <property type="match status" value="1"/>
</dbReference>
<evidence type="ECO:0000313" key="9">
    <source>
        <dbReference type="EMBL" id="MFB9103422.1"/>
    </source>
</evidence>
<comment type="similarity">
    <text evidence="2 8">Belongs to the pantothenate synthetase family.</text>
</comment>
<feature type="binding site" evidence="8">
    <location>
        <position position="61"/>
    </location>
    <ligand>
        <name>beta-alanine</name>
        <dbReference type="ChEBI" id="CHEBI:57966"/>
    </ligand>
</feature>
<dbReference type="EMBL" id="JBHMFA010000001">
    <property type="protein sequence ID" value="MFB9103422.1"/>
    <property type="molecule type" value="Genomic_DNA"/>
</dbReference>
<comment type="function">
    <text evidence="8">Catalyzes the condensation of pantoate with beta-alanine in an ATP-dependent reaction via a pantoyl-adenylate intermediate.</text>
</comment>
<comment type="pathway">
    <text evidence="1 8">Cofactor biosynthesis; (R)-pantothenate biosynthesis; (R)-pantothenate from (R)-pantoate and beta-alanine: step 1/1.</text>
</comment>
<feature type="active site" description="Proton donor" evidence="8">
    <location>
        <position position="37"/>
    </location>
</feature>
<comment type="caution">
    <text evidence="8">Lacks conserved residue(s) required for the propagation of feature annotation.</text>
</comment>
<comment type="caution">
    <text evidence="9">The sequence shown here is derived from an EMBL/GenBank/DDBJ whole genome shotgun (WGS) entry which is preliminary data.</text>
</comment>
<keyword evidence="8" id="KW-0963">Cytoplasm</keyword>
<dbReference type="NCBIfam" id="TIGR00018">
    <property type="entry name" value="panC"/>
    <property type="match status" value="1"/>
</dbReference>
<feature type="binding site" evidence="8">
    <location>
        <begin position="30"/>
        <end position="37"/>
    </location>
    <ligand>
        <name>ATP</name>
        <dbReference type="ChEBI" id="CHEBI:30616"/>
    </ligand>
</feature>
<feature type="binding site" evidence="8">
    <location>
        <position position="61"/>
    </location>
    <ligand>
        <name>(R)-pantoate</name>
        <dbReference type="ChEBI" id="CHEBI:15980"/>
    </ligand>
</feature>
<comment type="catalytic activity">
    <reaction evidence="7 8">
        <text>(R)-pantoate + beta-alanine + ATP = (R)-pantothenate + AMP + diphosphate + H(+)</text>
        <dbReference type="Rhea" id="RHEA:10912"/>
        <dbReference type="ChEBI" id="CHEBI:15378"/>
        <dbReference type="ChEBI" id="CHEBI:15980"/>
        <dbReference type="ChEBI" id="CHEBI:29032"/>
        <dbReference type="ChEBI" id="CHEBI:30616"/>
        <dbReference type="ChEBI" id="CHEBI:33019"/>
        <dbReference type="ChEBI" id="CHEBI:57966"/>
        <dbReference type="ChEBI" id="CHEBI:456215"/>
        <dbReference type="EC" id="6.3.2.1"/>
    </reaction>
</comment>
<dbReference type="PANTHER" id="PTHR21299:SF1">
    <property type="entry name" value="PANTOATE--BETA-ALANINE LIGASE"/>
    <property type="match status" value="1"/>
</dbReference>
<dbReference type="SUPFAM" id="SSF52374">
    <property type="entry name" value="Nucleotidylyl transferase"/>
    <property type="match status" value="1"/>
</dbReference>
<dbReference type="GO" id="GO:0004592">
    <property type="term" value="F:pantoate-beta-alanine ligase activity"/>
    <property type="evidence" value="ECO:0007669"/>
    <property type="project" value="UniProtKB-EC"/>
</dbReference>
<dbReference type="RefSeq" id="WP_290268957.1">
    <property type="nucleotide sequence ID" value="NZ_JAUFQP010000007.1"/>
</dbReference>
<protein>
    <recommendedName>
        <fullName evidence="8">Pantothenate synthetase</fullName>
        <shortName evidence="8">PS</shortName>
        <ecNumber evidence="8">6.3.2.1</ecNumber>
    </recommendedName>
    <alternativeName>
        <fullName evidence="8">Pantoate--beta-alanine ligase</fullName>
    </alternativeName>
    <alternativeName>
        <fullName evidence="8">Pantoate-activating enzyme</fullName>
    </alternativeName>
</protein>
<evidence type="ECO:0000256" key="6">
    <source>
        <dbReference type="ARBA" id="ARBA00022840"/>
    </source>
</evidence>
<dbReference type="Proteomes" id="UP001589590">
    <property type="component" value="Unassembled WGS sequence"/>
</dbReference>
<reference evidence="9 10" key="1">
    <citation type="submission" date="2024-09" db="EMBL/GenBank/DDBJ databases">
        <authorList>
            <person name="Sun Q."/>
            <person name="Mori K."/>
        </authorList>
    </citation>
    <scope>NUCLEOTIDE SEQUENCE [LARGE SCALE GENOMIC DNA]</scope>
    <source>
        <strain evidence="9 10">CECT 8300</strain>
    </source>
</reference>
<comment type="miscellaneous">
    <text evidence="8">The reaction proceeds by a bi uni uni bi ping pong mechanism.</text>
</comment>
<sequence length="283" mass="32339">MEVYSEKQQITAAIDALKAEKLTVGLVPTMGALHEGHLELVIKALEENDHVVVSIFVNPTQFDNPDDLDKYPRTLENDVKLLNTVSDNKILVYAPTVDDVYDGNTVSEHYDFDGLEFEMEGKFRQGHFDGVGTVVKRLFDIVKPHKAYFGEKDYQQLQIIRKLVEKHQMPLTIVGCEIHREANGLAMSSRNTRLKPEYAEAAPFIYETLKTAKIKFGTKSATEVQEWVEKQFAKHDLLELEYFIISEVETLKPLKRKSNNKSYRGFIAVYADDIRLIDNIALN</sequence>
<dbReference type="Gene3D" id="3.30.1300.10">
    <property type="entry name" value="Pantoate-beta-alanine ligase, C-terminal domain"/>
    <property type="match status" value="1"/>
</dbReference>
<keyword evidence="6 8" id="KW-0067">ATP-binding</keyword>
<accession>A0ABV5GUW0</accession>
<comment type="subcellular location">
    <subcellularLocation>
        <location evidence="8">Cytoplasm</location>
    </subcellularLocation>
</comment>
<dbReference type="Pfam" id="PF02569">
    <property type="entry name" value="Pantoate_ligase"/>
    <property type="match status" value="1"/>
</dbReference>
<evidence type="ECO:0000256" key="3">
    <source>
        <dbReference type="ARBA" id="ARBA00022598"/>
    </source>
</evidence>
<dbReference type="EC" id="6.3.2.1" evidence="8"/>
<organism evidence="9 10">
    <name type="scientific">Algibacter miyuki</name>
    <dbReference type="NCBI Taxonomy" id="1306933"/>
    <lineage>
        <taxon>Bacteria</taxon>
        <taxon>Pseudomonadati</taxon>
        <taxon>Bacteroidota</taxon>
        <taxon>Flavobacteriia</taxon>
        <taxon>Flavobacteriales</taxon>
        <taxon>Flavobacteriaceae</taxon>
        <taxon>Algibacter</taxon>
    </lineage>
</organism>
<evidence type="ECO:0000256" key="2">
    <source>
        <dbReference type="ARBA" id="ARBA00009256"/>
    </source>
</evidence>
<keyword evidence="4 8" id="KW-0566">Pantothenate biosynthesis</keyword>
<evidence type="ECO:0000256" key="8">
    <source>
        <dbReference type="HAMAP-Rule" id="MF_00158"/>
    </source>
</evidence>
<dbReference type="HAMAP" id="MF_00158">
    <property type="entry name" value="PanC"/>
    <property type="match status" value="1"/>
</dbReference>
<dbReference type="InterPro" id="IPR004821">
    <property type="entry name" value="Cyt_trans-like"/>
</dbReference>
<name>A0ABV5GUW0_9FLAO</name>
<evidence type="ECO:0000256" key="4">
    <source>
        <dbReference type="ARBA" id="ARBA00022655"/>
    </source>
</evidence>
<feature type="binding site" evidence="8">
    <location>
        <position position="156"/>
    </location>
    <ligand>
        <name>(R)-pantoate</name>
        <dbReference type="ChEBI" id="CHEBI:15980"/>
    </ligand>
</feature>
<proteinExistence type="inferred from homology"/>
<gene>
    <name evidence="8 9" type="primary">panC</name>
    <name evidence="9" type="ORF">ACFFU1_00820</name>
</gene>
<dbReference type="Gene3D" id="3.40.50.620">
    <property type="entry name" value="HUPs"/>
    <property type="match status" value="1"/>
</dbReference>